<keyword evidence="3" id="KW-0808">Transferase</keyword>
<dbReference type="Pfam" id="PF01757">
    <property type="entry name" value="Acyl_transf_3"/>
    <property type="match status" value="1"/>
</dbReference>
<proteinExistence type="predicted"/>
<feature type="transmembrane region" description="Helical" evidence="1">
    <location>
        <begin position="42"/>
        <end position="63"/>
    </location>
</feature>
<sequence length="348" mass="40361">MSSKKVINSIQFLRGFAAFVVVFYHIGGYIKKNFPVSFLGDFFGFGFAGVDLFFVISGFIIHFTSKQYLDQPAYFTEYLKKRFLRVFPIYWVVMTGLFLLGWLISNVLNKDVFSTAYPHTFSAYFQTYFLVPFHFAINPVTWTLSFELFFYLCFSLLILSKRLWFIPVAILLGSIINMIVGNNFDSRYFNFVFSSYNLEFFFGFLICGYYERFKLNNIVSIFILIFALIIIVSLGFEISDYDYWKRVLVFGFPSGLILIALLNLEANKAIIIPKFTILLGDASYVLYLIHFPMLLLLNKIPSIIGSTLSVNQTVYYNYLIGIMIILASIVMHKMIEKPLSKYLMNLSK</sequence>
<reference evidence="3 4" key="1">
    <citation type="submission" date="2023-12" db="EMBL/GenBank/DDBJ databases">
        <title>Novel species of the genus Arcicella isolated from rivers.</title>
        <authorList>
            <person name="Lu H."/>
        </authorList>
    </citation>
    <scope>NUCLEOTIDE SEQUENCE [LARGE SCALE GENOMIC DNA]</scope>
    <source>
        <strain evidence="3 4">LMG 21963</strain>
    </source>
</reference>
<dbReference type="PANTHER" id="PTHR23028">
    <property type="entry name" value="ACETYLTRANSFERASE"/>
    <property type="match status" value="1"/>
</dbReference>
<feature type="transmembrane region" description="Helical" evidence="1">
    <location>
        <begin position="188"/>
        <end position="210"/>
    </location>
</feature>
<dbReference type="EC" id="2.3.-.-" evidence="3"/>
<evidence type="ECO:0000256" key="1">
    <source>
        <dbReference type="SAM" id="Phobius"/>
    </source>
</evidence>
<name>A0ABU5QPG5_9BACT</name>
<feature type="transmembrane region" description="Helical" evidence="1">
    <location>
        <begin position="276"/>
        <end position="295"/>
    </location>
</feature>
<feature type="transmembrane region" description="Helical" evidence="1">
    <location>
        <begin position="125"/>
        <end position="151"/>
    </location>
</feature>
<evidence type="ECO:0000259" key="2">
    <source>
        <dbReference type="Pfam" id="PF01757"/>
    </source>
</evidence>
<dbReference type="InterPro" id="IPR002656">
    <property type="entry name" value="Acyl_transf_3_dom"/>
</dbReference>
<comment type="caution">
    <text evidence="3">The sequence shown here is derived from an EMBL/GenBank/DDBJ whole genome shotgun (WGS) entry which is preliminary data.</text>
</comment>
<protein>
    <submittedName>
        <fullName evidence="3">Acyltransferase</fullName>
        <ecNumber evidence="3">2.3.-.-</ecNumber>
    </submittedName>
</protein>
<evidence type="ECO:0000313" key="4">
    <source>
        <dbReference type="Proteomes" id="UP001304671"/>
    </source>
</evidence>
<dbReference type="InterPro" id="IPR050879">
    <property type="entry name" value="Acyltransferase_3"/>
</dbReference>
<organism evidence="3 4">
    <name type="scientific">Arcicella aquatica</name>
    <dbReference type="NCBI Taxonomy" id="217141"/>
    <lineage>
        <taxon>Bacteria</taxon>
        <taxon>Pseudomonadati</taxon>
        <taxon>Bacteroidota</taxon>
        <taxon>Cytophagia</taxon>
        <taxon>Cytophagales</taxon>
        <taxon>Flectobacillaceae</taxon>
        <taxon>Arcicella</taxon>
    </lineage>
</organism>
<dbReference type="PANTHER" id="PTHR23028:SF131">
    <property type="entry name" value="BLR2367 PROTEIN"/>
    <property type="match status" value="1"/>
</dbReference>
<keyword evidence="1" id="KW-0472">Membrane</keyword>
<keyword evidence="3" id="KW-0012">Acyltransferase</keyword>
<gene>
    <name evidence="3" type="ORF">VB264_14260</name>
</gene>
<feature type="transmembrane region" description="Helical" evidence="1">
    <location>
        <begin position="83"/>
        <end position="105"/>
    </location>
</feature>
<keyword evidence="1" id="KW-0812">Transmembrane</keyword>
<feature type="domain" description="Acyltransferase 3" evidence="2">
    <location>
        <begin position="8"/>
        <end position="331"/>
    </location>
</feature>
<dbReference type="EMBL" id="JAYFUL010000023">
    <property type="protein sequence ID" value="MEA5258958.1"/>
    <property type="molecule type" value="Genomic_DNA"/>
</dbReference>
<dbReference type="GO" id="GO:0016746">
    <property type="term" value="F:acyltransferase activity"/>
    <property type="evidence" value="ECO:0007669"/>
    <property type="project" value="UniProtKB-KW"/>
</dbReference>
<feature type="transmembrane region" description="Helical" evidence="1">
    <location>
        <begin position="217"/>
        <end position="235"/>
    </location>
</feature>
<feature type="transmembrane region" description="Helical" evidence="1">
    <location>
        <begin position="315"/>
        <end position="335"/>
    </location>
</feature>
<feature type="transmembrane region" description="Helical" evidence="1">
    <location>
        <begin position="163"/>
        <end position="182"/>
    </location>
</feature>
<keyword evidence="4" id="KW-1185">Reference proteome</keyword>
<keyword evidence="1" id="KW-1133">Transmembrane helix</keyword>
<feature type="transmembrane region" description="Helical" evidence="1">
    <location>
        <begin position="247"/>
        <end position="264"/>
    </location>
</feature>
<evidence type="ECO:0000313" key="3">
    <source>
        <dbReference type="EMBL" id="MEA5258958.1"/>
    </source>
</evidence>
<dbReference type="RefSeq" id="WP_323250433.1">
    <property type="nucleotide sequence ID" value="NZ_JAYFUL010000023.1"/>
</dbReference>
<accession>A0ABU5QPG5</accession>
<feature type="transmembrane region" description="Helical" evidence="1">
    <location>
        <begin position="12"/>
        <end position="30"/>
    </location>
</feature>
<dbReference type="Proteomes" id="UP001304671">
    <property type="component" value="Unassembled WGS sequence"/>
</dbReference>